<gene>
    <name evidence="2" type="ORF">OIU77_004876</name>
</gene>
<feature type="compositionally biased region" description="Basic residues" evidence="1">
    <location>
        <begin position="78"/>
        <end position="92"/>
    </location>
</feature>
<feature type="compositionally biased region" description="Basic and acidic residues" evidence="1">
    <location>
        <begin position="138"/>
        <end position="149"/>
    </location>
</feature>
<organism evidence="2 3">
    <name type="scientific">Salix suchowensis</name>
    <dbReference type="NCBI Taxonomy" id="1278906"/>
    <lineage>
        <taxon>Eukaryota</taxon>
        <taxon>Viridiplantae</taxon>
        <taxon>Streptophyta</taxon>
        <taxon>Embryophyta</taxon>
        <taxon>Tracheophyta</taxon>
        <taxon>Spermatophyta</taxon>
        <taxon>Magnoliopsida</taxon>
        <taxon>eudicotyledons</taxon>
        <taxon>Gunneridae</taxon>
        <taxon>Pentapetalae</taxon>
        <taxon>rosids</taxon>
        <taxon>fabids</taxon>
        <taxon>Malpighiales</taxon>
        <taxon>Salicaceae</taxon>
        <taxon>Saliceae</taxon>
        <taxon>Salix</taxon>
    </lineage>
</organism>
<dbReference type="EMBL" id="JAPFFI010000015">
    <property type="protein sequence ID" value="KAJ6360935.1"/>
    <property type="molecule type" value="Genomic_DNA"/>
</dbReference>
<sequence length="285" mass="32718">MAATSSESLPQFPEDMIVYLDDVEEVQSITEEGSCQDQRIFKFKSSRFLPKTEEVEDDVKHMEQYESGSEKSSSSSSRNRRNSNVKRPRRRSISQDHSSSEDIQCMIYYNKPWKRYTADRRNRSQLSSKHQKKTAIGKSEETRDAEKRQNQTHCSQSLLLEPSIVSHEVPPWTQKRFLTVGHHCHCPTIGESDAEMERHAFPHHPRRKSCEFGASPCDVLTSPDRQRKRNSTSGDVSSANPSSKPTSSLTRKEPKAPYLRAMTMPQERSKHSNIENVGKVHFISH</sequence>
<accession>A0ABQ9AXW8</accession>
<feature type="compositionally biased region" description="Low complexity" evidence="1">
    <location>
        <begin position="237"/>
        <end position="248"/>
    </location>
</feature>
<feature type="region of interest" description="Disordered" evidence="1">
    <location>
        <begin position="119"/>
        <end position="155"/>
    </location>
</feature>
<reference evidence="2" key="2">
    <citation type="journal article" date="2023" name="Int. J. Mol. Sci.">
        <title>De Novo Assembly and Annotation of 11 Diverse Shrub Willow (Salix) Genomes Reveals Novel Gene Organization in Sex-Linked Regions.</title>
        <authorList>
            <person name="Hyden B."/>
            <person name="Feng K."/>
            <person name="Yates T.B."/>
            <person name="Jawdy S."/>
            <person name="Cereghino C."/>
            <person name="Smart L.B."/>
            <person name="Muchero W."/>
        </authorList>
    </citation>
    <scope>NUCLEOTIDE SEQUENCE</scope>
    <source>
        <tissue evidence="2">Shoot tip</tissue>
    </source>
</reference>
<dbReference type="Proteomes" id="UP001141253">
    <property type="component" value="Chromosome 13"/>
</dbReference>
<feature type="region of interest" description="Disordered" evidence="1">
    <location>
        <begin position="52"/>
        <end position="98"/>
    </location>
</feature>
<comment type="caution">
    <text evidence="2">The sequence shown here is derived from an EMBL/GenBank/DDBJ whole genome shotgun (WGS) entry which is preliminary data.</text>
</comment>
<evidence type="ECO:0000313" key="2">
    <source>
        <dbReference type="EMBL" id="KAJ6360935.1"/>
    </source>
</evidence>
<protein>
    <submittedName>
        <fullName evidence="2">Uncharacterized protein</fullName>
    </submittedName>
</protein>
<keyword evidence="3" id="KW-1185">Reference proteome</keyword>
<feature type="region of interest" description="Disordered" evidence="1">
    <location>
        <begin position="205"/>
        <end position="285"/>
    </location>
</feature>
<feature type="compositionally biased region" description="Basic and acidic residues" evidence="1">
    <location>
        <begin position="52"/>
        <end position="64"/>
    </location>
</feature>
<name>A0ABQ9AXW8_9ROSI</name>
<proteinExistence type="predicted"/>
<reference evidence="2" key="1">
    <citation type="submission" date="2022-10" db="EMBL/GenBank/DDBJ databases">
        <authorList>
            <person name="Hyden B.L."/>
            <person name="Feng K."/>
            <person name="Yates T."/>
            <person name="Jawdy S."/>
            <person name="Smart L.B."/>
            <person name="Muchero W."/>
        </authorList>
    </citation>
    <scope>NUCLEOTIDE SEQUENCE</scope>
    <source>
        <tissue evidence="2">Shoot tip</tissue>
    </source>
</reference>
<evidence type="ECO:0000313" key="3">
    <source>
        <dbReference type="Proteomes" id="UP001141253"/>
    </source>
</evidence>
<evidence type="ECO:0000256" key="1">
    <source>
        <dbReference type="SAM" id="MobiDB-lite"/>
    </source>
</evidence>